<dbReference type="Pfam" id="PF13516">
    <property type="entry name" value="LRR_6"/>
    <property type="match status" value="1"/>
</dbReference>
<dbReference type="AlphaFoldDB" id="A0AAN9SG80"/>
<dbReference type="InterPro" id="IPR032675">
    <property type="entry name" value="LRR_dom_sf"/>
</dbReference>
<dbReference type="EMBL" id="JAYMYS010000004">
    <property type="protein sequence ID" value="KAK7395585.1"/>
    <property type="molecule type" value="Genomic_DNA"/>
</dbReference>
<evidence type="ECO:0000313" key="2">
    <source>
        <dbReference type="EMBL" id="KAK7395585.1"/>
    </source>
</evidence>
<dbReference type="GO" id="GO:0019005">
    <property type="term" value="C:SCF ubiquitin ligase complex"/>
    <property type="evidence" value="ECO:0007669"/>
    <property type="project" value="TreeGrafter"/>
</dbReference>
<accession>A0AAN9SG80</accession>
<dbReference type="SUPFAM" id="SSF52047">
    <property type="entry name" value="RNI-like"/>
    <property type="match status" value="1"/>
</dbReference>
<feature type="domain" description="F-box/LRR-repeat protein 15-like leucin rich repeat" evidence="1">
    <location>
        <begin position="71"/>
        <end position="195"/>
    </location>
</feature>
<dbReference type="Pfam" id="PF25372">
    <property type="entry name" value="DUF7885"/>
    <property type="match status" value="1"/>
</dbReference>
<dbReference type="PANTHER" id="PTHR13318">
    <property type="entry name" value="PARTNER OF PAIRED, ISOFORM B-RELATED"/>
    <property type="match status" value="1"/>
</dbReference>
<organism evidence="2 3">
    <name type="scientific">Psophocarpus tetragonolobus</name>
    <name type="common">Winged bean</name>
    <name type="synonym">Dolichos tetragonolobus</name>
    <dbReference type="NCBI Taxonomy" id="3891"/>
    <lineage>
        <taxon>Eukaryota</taxon>
        <taxon>Viridiplantae</taxon>
        <taxon>Streptophyta</taxon>
        <taxon>Embryophyta</taxon>
        <taxon>Tracheophyta</taxon>
        <taxon>Spermatophyta</taxon>
        <taxon>Magnoliopsida</taxon>
        <taxon>eudicotyledons</taxon>
        <taxon>Gunneridae</taxon>
        <taxon>Pentapetalae</taxon>
        <taxon>rosids</taxon>
        <taxon>fabids</taxon>
        <taxon>Fabales</taxon>
        <taxon>Fabaceae</taxon>
        <taxon>Papilionoideae</taxon>
        <taxon>50 kb inversion clade</taxon>
        <taxon>NPAAA clade</taxon>
        <taxon>indigoferoid/millettioid clade</taxon>
        <taxon>Phaseoleae</taxon>
        <taxon>Psophocarpus</taxon>
    </lineage>
</organism>
<protein>
    <recommendedName>
        <fullName evidence="1">F-box/LRR-repeat protein 15-like leucin rich repeat domain-containing protein</fullName>
    </recommendedName>
</protein>
<dbReference type="SMART" id="SM00367">
    <property type="entry name" value="LRR_CC"/>
    <property type="match status" value="8"/>
</dbReference>
<gene>
    <name evidence="2" type="ORF">VNO78_16147</name>
</gene>
<comment type="caution">
    <text evidence="2">The sequence shown here is derived from an EMBL/GenBank/DDBJ whole genome shotgun (WGS) entry which is preliminary data.</text>
</comment>
<evidence type="ECO:0000259" key="1">
    <source>
        <dbReference type="Pfam" id="PF25372"/>
    </source>
</evidence>
<evidence type="ECO:0000313" key="3">
    <source>
        <dbReference type="Proteomes" id="UP001386955"/>
    </source>
</evidence>
<reference evidence="2 3" key="1">
    <citation type="submission" date="2024-01" db="EMBL/GenBank/DDBJ databases">
        <title>The genomes of 5 underutilized Papilionoideae crops provide insights into root nodulation and disease resistanc.</title>
        <authorList>
            <person name="Jiang F."/>
        </authorList>
    </citation>
    <scope>NUCLEOTIDE SEQUENCE [LARGE SCALE GENOMIC DNA]</scope>
    <source>
        <strain evidence="2">DUOXIRENSHENG_FW03</strain>
        <tissue evidence="2">Leaves</tissue>
    </source>
</reference>
<keyword evidence="3" id="KW-1185">Reference proteome</keyword>
<dbReference type="InterPro" id="IPR001611">
    <property type="entry name" value="Leu-rich_rpt"/>
</dbReference>
<dbReference type="GO" id="GO:0031146">
    <property type="term" value="P:SCF-dependent proteasomal ubiquitin-dependent protein catabolic process"/>
    <property type="evidence" value="ECO:0007669"/>
    <property type="project" value="TreeGrafter"/>
</dbReference>
<dbReference type="Gene3D" id="3.80.10.10">
    <property type="entry name" value="Ribonuclease Inhibitor"/>
    <property type="match status" value="3"/>
</dbReference>
<name>A0AAN9SG80_PSOTE</name>
<proteinExistence type="predicted"/>
<dbReference type="Proteomes" id="UP001386955">
    <property type="component" value="Unassembled WGS sequence"/>
</dbReference>
<sequence length="375" mass="41590">MNFSDDCLSIIFYGLDNCIDHDSFGLTCHRWLHLQDFNRRSLQFECSTTILRPSSSPTNGDIHTFQLHRLLRRFQHLKSLSLSNCSELSDSGLTRLLSYGSNLQKLNLSCCLKVTDYGLSLVASGCPSLISISLYRCPSITDKGLETLASGCLSMKDVNISYCSQISDKGLKAVTHWCHQLHAINISHCEGISGVGFEGCSNTLAYVEAESCKLNPEGVIAIVSGGGLEYLDVSSLSWSILGDSLPGISFASHLKILNFRLCRTVSDTSVVAIAKGCPLLEEWNLALCHEVRLPGWQAVGLNCKNLKRLHVNRCHNLCDNGLQALREGCKNLSILYLNGCVRLTSVALELFKFHRADVCIKEIEMMCIKPFWEFK</sequence>
<dbReference type="InterPro" id="IPR057207">
    <property type="entry name" value="FBXL15_LRR"/>
</dbReference>
<dbReference type="InterPro" id="IPR006553">
    <property type="entry name" value="Leu-rich_rpt_Cys-con_subtyp"/>
</dbReference>
<dbReference type="PANTHER" id="PTHR13318:SF26">
    <property type="entry name" value="F-BOX_LRR-REPEAT PROTEIN 12"/>
    <property type="match status" value="1"/>
</dbReference>